<dbReference type="PANTHER" id="PTHR11717:SF31">
    <property type="entry name" value="LOW MOLECULAR WEIGHT PROTEIN-TYROSINE-PHOSPHATASE ETP-RELATED"/>
    <property type="match status" value="1"/>
</dbReference>
<keyword evidence="2" id="KW-0378">Hydrolase</keyword>
<proteinExistence type="inferred from homology"/>
<evidence type="ECO:0000256" key="2">
    <source>
        <dbReference type="ARBA" id="ARBA00022801"/>
    </source>
</evidence>
<dbReference type="InterPro" id="IPR036196">
    <property type="entry name" value="Ptyr_pPase_sf"/>
</dbReference>
<dbReference type="PATRIC" id="fig|29343.3.peg.136"/>
<dbReference type="AlphaFoldDB" id="A0A078KL95"/>
<protein>
    <recommendedName>
        <fullName evidence="5">Phosphotyrosine protein phosphatase I domain-containing protein</fullName>
    </recommendedName>
</protein>
<evidence type="ECO:0000313" key="6">
    <source>
        <dbReference type="EMBL" id="CDZ23277.1"/>
    </source>
</evidence>
<keyword evidence="7" id="KW-1185">Reference proteome</keyword>
<dbReference type="SUPFAM" id="SSF52788">
    <property type="entry name" value="Phosphotyrosine protein phosphatases I"/>
    <property type="match status" value="1"/>
</dbReference>
<dbReference type="InterPro" id="IPR017867">
    <property type="entry name" value="Tyr_phospatase_low_mol_wt"/>
</dbReference>
<evidence type="ECO:0000256" key="1">
    <source>
        <dbReference type="ARBA" id="ARBA00011063"/>
    </source>
</evidence>
<comment type="similarity">
    <text evidence="1">Belongs to the low molecular weight phosphotyrosine protein phosphatase family.</text>
</comment>
<dbReference type="CDD" id="cd16344">
    <property type="entry name" value="LMWPAP"/>
    <property type="match status" value="1"/>
</dbReference>
<dbReference type="PANTHER" id="PTHR11717">
    <property type="entry name" value="LOW MOLECULAR WEIGHT PROTEIN TYROSINE PHOSPHATASE"/>
    <property type="match status" value="1"/>
</dbReference>
<evidence type="ECO:0000259" key="5">
    <source>
        <dbReference type="SMART" id="SM00226"/>
    </source>
</evidence>
<dbReference type="EMBL" id="LM995447">
    <property type="protein sequence ID" value="CDZ23277.1"/>
    <property type="molecule type" value="Genomic_DNA"/>
</dbReference>
<dbReference type="STRING" id="29343.CCDG5_0133"/>
<evidence type="ECO:0000256" key="4">
    <source>
        <dbReference type="PIRSR" id="PIRSR617867-1"/>
    </source>
</evidence>
<reference evidence="7" key="1">
    <citation type="submission" date="2014-07" db="EMBL/GenBank/DDBJ databases">
        <authorList>
            <person name="Wibberg D."/>
        </authorList>
    </citation>
    <scope>NUCLEOTIDE SEQUENCE [LARGE SCALE GENOMIC DNA]</scope>
    <source>
        <strain evidence="7">DG5</strain>
    </source>
</reference>
<sequence>MKKILFVCTGNTCRSPMAEVLFNKMLKERNITDISASSAGIAAYTGSPASDNAMAAVKELGADLSQHKARLVTRRLIEESDEIYCMSDSHAKALIGLFPEAEDKIRVLGGGIEDPFGGDINVYRACRDQILAALNDIIKR</sequence>
<feature type="active site" description="Proton donor" evidence="4">
    <location>
        <position position="114"/>
    </location>
</feature>
<dbReference type="KEGG" id="ccel:CCDG5_0133"/>
<accession>A0A078KL95</accession>
<keyword evidence="3" id="KW-0904">Protein phosphatase</keyword>
<feature type="active site" evidence="4">
    <location>
        <position position="14"/>
    </location>
</feature>
<dbReference type="PRINTS" id="PR00719">
    <property type="entry name" value="LMWPTPASE"/>
</dbReference>
<dbReference type="SMART" id="SM00226">
    <property type="entry name" value="LMWPc"/>
    <property type="match status" value="1"/>
</dbReference>
<gene>
    <name evidence="6" type="ORF">CCDG5_0133</name>
</gene>
<name>A0A078KL95_9FIRM</name>
<evidence type="ECO:0000313" key="7">
    <source>
        <dbReference type="Proteomes" id="UP000032431"/>
    </source>
</evidence>
<feature type="domain" description="Phosphotyrosine protein phosphatase I" evidence="5">
    <location>
        <begin position="2"/>
        <end position="140"/>
    </location>
</feature>
<dbReference type="Pfam" id="PF01451">
    <property type="entry name" value="LMWPc"/>
    <property type="match status" value="1"/>
</dbReference>
<evidence type="ECO:0000256" key="3">
    <source>
        <dbReference type="ARBA" id="ARBA00022912"/>
    </source>
</evidence>
<dbReference type="HOGENOM" id="CLU_071415_1_2_9"/>
<dbReference type="InterPro" id="IPR023485">
    <property type="entry name" value="Ptyr_pPase"/>
</dbReference>
<dbReference type="GO" id="GO:0004725">
    <property type="term" value="F:protein tyrosine phosphatase activity"/>
    <property type="evidence" value="ECO:0007669"/>
    <property type="project" value="InterPro"/>
</dbReference>
<feature type="active site" description="Nucleophile" evidence="4">
    <location>
        <position position="8"/>
    </location>
</feature>
<dbReference type="Gene3D" id="3.40.50.2300">
    <property type="match status" value="1"/>
</dbReference>
<dbReference type="InterPro" id="IPR050438">
    <property type="entry name" value="LMW_PTPase"/>
</dbReference>
<organism evidence="6 7">
    <name type="scientific">[Clostridium] cellulosi</name>
    <dbReference type="NCBI Taxonomy" id="29343"/>
    <lineage>
        <taxon>Bacteria</taxon>
        <taxon>Bacillati</taxon>
        <taxon>Bacillota</taxon>
        <taxon>Clostridia</taxon>
        <taxon>Eubacteriales</taxon>
        <taxon>Oscillospiraceae</taxon>
        <taxon>Oscillospiraceae incertae sedis</taxon>
    </lineage>
</organism>
<dbReference type="Proteomes" id="UP000032431">
    <property type="component" value="Chromosome I"/>
</dbReference>
<dbReference type="OrthoDB" id="9784339at2"/>